<dbReference type="Pfam" id="PF12850">
    <property type="entry name" value="Metallophos_2"/>
    <property type="match status" value="1"/>
</dbReference>
<dbReference type="GO" id="GO:0005737">
    <property type="term" value="C:cytoplasm"/>
    <property type="evidence" value="ECO:0007669"/>
    <property type="project" value="TreeGrafter"/>
</dbReference>
<dbReference type="InterPro" id="IPR024654">
    <property type="entry name" value="Calcineurin-like_PHP_lpxH"/>
</dbReference>
<feature type="domain" description="Calcineurin-like phosphoesterase" evidence="2">
    <location>
        <begin position="1"/>
        <end position="208"/>
    </location>
</feature>
<dbReference type="EMBL" id="JACOFZ010000010">
    <property type="protein sequence ID" value="MBC3883128.1"/>
    <property type="molecule type" value="Genomic_DNA"/>
</dbReference>
<name>A0A923KQN1_9BURK</name>
<dbReference type="AlphaFoldDB" id="A0A923KQN1"/>
<comment type="similarity">
    <text evidence="1">Belongs to the metallophosphoesterase superfamily. YfcE family.</text>
</comment>
<accession>A0A923KQN1</accession>
<dbReference type="RefSeq" id="WP_186917750.1">
    <property type="nucleotide sequence ID" value="NZ_JACOFZ010000010.1"/>
</dbReference>
<sequence length="247" mass="27307">MRLAVLTDVHANREALEACLAHAKENGAEQYAFLGDLIGYGADPAWVLDTIISYVAKGAHVLMGNHDIGVLQEDRKEMNTTARYVVEWTRNNLSDFHRDFIRDLPMSFQLEGCLFVHANAWAPEKWEYVDGVMEAARSMNATTAPITFCGHVHTPSLYHMNQAGKVGEFTPVPDVSVPLSKLRRWLVQPGSVGQPRDGNPAACYAIFDSLQQELTFYRIPYDAEAASQKVLAAGLPPSLAQRLLHGG</sequence>
<evidence type="ECO:0000256" key="1">
    <source>
        <dbReference type="ARBA" id="ARBA00008950"/>
    </source>
</evidence>
<dbReference type="Gene3D" id="3.60.21.10">
    <property type="match status" value="1"/>
</dbReference>
<evidence type="ECO:0000313" key="4">
    <source>
        <dbReference type="Proteomes" id="UP000627446"/>
    </source>
</evidence>
<dbReference type="Proteomes" id="UP000627446">
    <property type="component" value="Unassembled WGS sequence"/>
</dbReference>
<evidence type="ECO:0000259" key="2">
    <source>
        <dbReference type="Pfam" id="PF12850"/>
    </source>
</evidence>
<evidence type="ECO:0000313" key="3">
    <source>
        <dbReference type="EMBL" id="MBC3883128.1"/>
    </source>
</evidence>
<dbReference type="CDD" id="cd00838">
    <property type="entry name" value="MPP_superfamily"/>
    <property type="match status" value="1"/>
</dbReference>
<reference evidence="3" key="1">
    <citation type="submission" date="2020-08" db="EMBL/GenBank/DDBJ databases">
        <title>Novel species isolated from subtropical streams in China.</title>
        <authorList>
            <person name="Lu H."/>
        </authorList>
    </citation>
    <scope>NUCLEOTIDE SEQUENCE</scope>
    <source>
        <strain evidence="3">LX22W</strain>
    </source>
</reference>
<keyword evidence="4" id="KW-1185">Reference proteome</keyword>
<comment type="caution">
    <text evidence="3">The sequence shown here is derived from an EMBL/GenBank/DDBJ whole genome shotgun (WGS) entry which is preliminary data.</text>
</comment>
<gene>
    <name evidence="3" type="ORF">H8K36_17165</name>
</gene>
<dbReference type="PANTHER" id="PTHR42850:SF2">
    <property type="entry name" value="BLL5683 PROTEIN"/>
    <property type="match status" value="1"/>
</dbReference>
<proteinExistence type="inferred from homology"/>
<dbReference type="InterPro" id="IPR050126">
    <property type="entry name" value="Ap4A_hydrolase"/>
</dbReference>
<dbReference type="InterPro" id="IPR011152">
    <property type="entry name" value="Pesterase_MJ0912"/>
</dbReference>
<dbReference type="SUPFAM" id="SSF56300">
    <property type="entry name" value="Metallo-dependent phosphatases"/>
    <property type="match status" value="1"/>
</dbReference>
<dbReference type="PANTHER" id="PTHR42850">
    <property type="entry name" value="METALLOPHOSPHOESTERASE"/>
    <property type="match status" value="1"/>
</dbReference>
<organism evidence="3 4">
    <name type="scientific">Undibacterium nitidum</name>
    <dbReference type="NCBI Taxonomy" id="2762298"/>
    <lineage>
        <taxon>Bacteria</taxon>
        <taxon>Pseudomonadati</taxon>
        <taxon>Pseudomonadota</taxon>
        <taxon>Betaproteobacteria</taxon>
        <taxon>Burkholderiales</taxon>
        <taxon>Oxalobacteraceae</taxon>
        <taxon>Undibacterium</taxon>
    </lineage>
</organism>
<dbReference type="PIRSF" id="PIRSF000883">
    <property type="entry name" value="Pesterase_MJ0912"/>
    <property type="match status" value="1"/>
</dbReference>
<dbReference type="InterPro" id="IPR029052">
    <property type="entry name" value="Metallo-depent_PP-like"/>
</dbReference>
<dbReference type="GO" id="GO:0016791">
    <property type="term" value="F:phosphatase activity"/>
    <property type="evidence" value="ECO:0007669"/>
    <property type="project" value="TreeGrafter"/>
</dbReference>
<protein>
    <submittedName>
        <fullName evidence="3">Metallophosphoesterase family protein</fullName>
    </submittedName>
</protein>